<evidence type="ECO:0000313" key="3">
    <source>
        <dbReference type="EMBL" id="KAL1887989.1"/>
    </source>
</evidence>
<dbReference type="SUPFAM" id="SSF63829">
    <property type="entry name" value="Calcium-dependent phosphotriesterase"/>
    <property type="match status" value="1"/>
</dbReference>
<dbReference type="Proteomes" id="UP001583186">
    <property type="component" value="Unassembled WGS sequence"/>
</dbReference>
<dbReference type="InterPro" id="IPR011042">
    <property type="entry name" value="6-blade_b-propeller_TolB-like"/>
</dbReference>
<dbReference type="Gene3D" id="2.120.10.30">
    <property type="entry name" value="TolB, C-terminal domain"/>
    <property type="match status" value="1"/>
</dbReference>
<comment type="caution">
    <text evidence="3">The sequence shown here is derived from an EMBL/GenBank/DDBJ whole genome shotgun (WGS) entry which is preliminary data.</text>
</comment>
<gene>
    <name evidence="3" type="ORF">Sste5346_009871</name>
</gene>
<dbReference type="PANTHER" id="PTHR47572:SF4">
    <property type="entry name" value="LACTONASE DRP35"/>
    <property type="match status" value="1"/>
</dbReference>
<evidence type="ECO:0000256" key="1">
    <source>
        <dbReference type="ARBA" id="ARBA00022801"/>
    </source>
</evidence>
<dbReference type="InterPro" id="IPR013658">
    <property type="entry name" value="SGL"/>
</dbReference>
<accession>A0ABR3YKN3</accession>
<keyword evidence="4" id="KW-1185">Reference proteome</keyword>
<dbReference type="InterPro" id="IPR051262">
    <property type="entry name" value="SMP-30/CGR1_Lactonase"/>
</dbReference>
<sequence length="304" mass="32733">MTSSTPTYIPQQTLADGFFFGEAPRYHHGRLYFSDMIGRKIYTIDAVSGEKKVLLEVDQQPNGMCFTDDGSLIYSSMFDAKLYRYKDGKSTLYSDMSGTMTGYCGDMVIDNKGRVFLDDTGARVLHGQKPGPGRLLRIDPDGSVVSVQEGAVFPNLLCISPDGKTLYNAETFGYGLYKFDLADNGTLSNKQKVWAAAKPPGEGGGSLNGIDGGCMDGEGGVWLSLLGMEQFARLDPATGNITHRVKVDGHATACTLGGEDGKTLFMVTNSVPDGENIFTAMVARKTRCTVSTARVDIAHGTARP</sequence>
<feature type="domain" description="SMP-30/Gluconolactonase/LRE-like region" evidence="2">
    <location>
        <begin position="20"/>
        <end position="268"/>
    </location>
</feature>
<proteinExistence type="predicted"/>
<name>A0ABR3YKN3_9PEZI</name>
<evidence type="ECO:0000259" key="2">
    <source>
        <dbReference type="Pfam" id="PF08450"/>
    </source>
</evidence>
<evidence type="ECO:0000313" key="4">
    <source>
        <dbReference type="Proteomes" id="UP001583186"/>
    </source>
</evidence>
<dbReference type="EMBL" id="JAWCUI010000103">
    <property type="protein sequence ID" value="KAL1887989.1"/>
    <property type="molecule type" value="Genomic_DNA"/>
</dbReference>
<dbReference type="PRINTS" id="PR01790">
    <property type="entry name" value="SMP30FAMILY"/>
</dbReference>
<dbReference type="PANTHER" id="PTHR47572">
    <property type="entry name" value="LIPOPROTEIN-RELATED"/>
    <property type="match status" value="1"/>
</dbReference>
<reference evidence="3 4" key="1">
    <citation type="journal article" date="2024" name="IMA Fungus">
        <title>IMA Genome - F19 : A genome assembly and annotation guide to empower mycologists, including annotated draft genome sequences of Ceratocystis pirilliformis, Diaporthe australafricana, Fusarium ophioides, Paecilomyces lecythidis, and Sporothrix stenoceras.</title>
        <authorList>
            <person name="Aylward J."/>
            <person name="Wilson A.M."/>
            <person name="Visagie C.M."/>
            <person name="Spraker J."/>
            <person name="Barnes I."/>
            <person name="Buitendag C."/>
            <person name="Ceriani C."/>
            <person name="Del Mar Angel L."/>
            <person name="du Plessis D."/>
            <person name="Fuchs T."/>
            <person name="Gasser K."/>
            <person name="Kramer D."/>
            <person name="Li W."/>
            <person name="Munsamy K."/>
            <person name="Piso A."/>
            <person name="Price J.L."/>
            <person name="Sonnekus B."/>
            <person name="Thomas C."/>
            <person name="van der Nest A."/>
            <person name="van Dijk A."/>
            <person name="van Heerden A."/>
            <person name="van Vuuren N."/>
            <person name="Yilmaz N."/>
            <person name="Duong T.A."/>
            <person name="van der Merwe N.A."/>
            <person name="Wingfield M.J."/>
            <person name="Wingfield B.D."/>
        </authorList>
    </citation>
    <scope>NUCLEOTIDE SEQUENCE [LARGE SCALE GENOMIC DNA]</scope>
    <source>
        <strain evidence="3 4">CMW 5346</strain>
    </source>
</reference>
<organism evidence="3 4">
    <name type="scientific">Sporothrix stenoceras</name>
    <dbReference type="NCBI Taxonomy" id="5173"/>
    <lineage>
        <taxon>Eukaryota</taxon>
        <taxon>Fungi</taxon>
        <taxon>Dikarya</taxon>
        <taxon>Ascomycota</taxon>
        <taxon>Pezizomycotina</taxon>
        <taxon>Sordariomycetes</taxon>
        <taxon>Sordariomycetidae</taxon>
        <taxon>Ophiostomatales</taxon>
        <taxon>Ophiostomataceae</taxon>
        <taxon>Sporothrix</taxon>
    </lineage>
</organism>
<dbReference type="Pfam" id="PF08450">
    <property type="entry name" value="SGL"/>
    <property type="match status" value="1"/>
</dbReference>
<protein>
    <recommendedName>
        <fullName evidence="2">SMP-30/Gluconolactonase/LRE-like region domain-containing protein</fullName>
    </recommendedName>
</protein>
<dbReference type="InterPro" id="IPR005511">
    <property type="entry name" value="SMP-30"/>
</dbReference>
<keyword evidence="1" id="KW-0378">Hydrolase</keyword>